<accession>A0A1G9RC95</accession>
<dbReference type="STRING" id="1196353.SAMN05444921_105121"/>
<evidence type="ECO:0000256" key="1">
    <source>
        <dbReference type="SAM" id="MobiDB-lite"/>
    </source>
</evidence>
<evidence type="ECO:0000313" key="2">
    <source>
        <dbReference type="EMBL" id="SDM20771.1"/>
    </source>
</evidence>
<feature type="compositionally biased region" description="Basic residues" evidence="1">
    <location>
        <begin position="134"/>
        <end position="154"/>
    </location>
</feature>
<feature type="region of interest" description="Disordered" evidence="1">
    <location>
        <begin position="1"/>
        <end position="218"/>
    </location>
</feature>
<evidence type="ECO:0000313" key="3">
    <source>
        <dbReference type="Proteomes" id="UP000199063"/>
    </source>
</evidence>
<reference evidence="3" key="1">
    <citation type="submission" date="2016-10" db="EMBL/GenBank/DDBJ databases">
        <authorList>
            <person name="Varghese N."/>
            <person name="Submissions S."/>
        </authorList>
    </citation>
    <scope>NUCLEOTIDE SEQUENCE [LARGE SCALE GENOMIC DNA]</scope>
    <source>
        <strain evidence="3">CGMCC 4.7042</strain>
    </source>
</reference>
<name>A0A1G9RC95_9ACTN</name>
<dbReference type="EMBL" id="FNHI01000005">
    <property type="protein sequence ID" value="SDM20771.1"/>
    <property type="molecule type" value="Genomic_DNA"/>
</dbReference>
<gene>
    <name evidence="2" type="ORF">SAMN05444921_105121</name>
</gene>
<feature type="compositionally biased region" description="Basic residues" evidence="1">
    <location>
        <begin position="201"/>
        <end position="211"/>
    </location>
</feature>
<dbReference type="Proteomes" id="UP000199063">
    <property type="component" value="Unassembled WGS sequence"/>
</dbReference>
<organism evidence="2 3">
    <name type="scientific">Streptomyces wuyuanensis</name>
    <dbReference type="NCBI Taxonomy" id="1196353"/>
    <lineage>
        <taxon>Bacteria</taxon>
        <taxon>Bacillati</taxon>
        <taxon>Actinomycetota</taxon>
        <taxon>Actinomycetes</taxon>
        <taxon>Kitasatosporales</taxon>
        <taxon>Streptomycetaceae</taxon>
        <taxon>Streptomyces</taxon>
    </lineage>
</organism>
<feature type="compositionally biased region" description="Basic and acidic residues" evidence="1">
    <location>
        <begin position="103"/>
        <end position="113"/>
    </location>
</feature>
<sequence length="242" mass="25902">MPGACGHPGPPSAEWWRGGPAGGRKSRPAGGHGHGPTEAKHRPTHRLPDRSGGRRRPAVTARLWPGPSGPYRAGRARSRRGPTGGGPHRRGPAARSAPAPKRARSEECSRTEEASPAVAAPDRPHQTGPYRTGRTGRRPYRTGRTGRRPCRRGPYRTVAMPGTRSPAARSRFAAPRLSAGRGRRPDPVEGAGRSPVDKGFRGHPGRAHRIGPKPSHSPLRIAACLASRARRSPTSPGWHVWS</sequence>
<dbReference type="AlphaFoldDB" id="A0A1G9RC95"/>
<proteinExistence type="predicted"/>
<keyword evidence="3" id="KW-1185">Reference proteome</keyword>
<protein>
    <submittedName>
        <fullName evidence="2">Uncharacterized protein</fullName>
    </submittedName>
</protein>
<feature type="compositionally biased region" description="Low complexity" evidence="1">
    <location>
        <begin position="164"/>
        <end position="179"/>
    </location>
</feature>
<feature type="compositionally biased region" description="Basic and acidic residues" evidence="1">
    <location>
        <begin position="35"/>
        <end position="52"/>
    </location>
</feature>